<evidence type="ECO:0000313" key="2">
    <source>
        <dbReference type="EMBL" id="MBP0614299.1"/>
    </source>
</evidence>
<dbReference type="Proteomes" id="UP000678276">
    <property type="component" value="Unassembled WGS sequence"/>
</dbReference>
<protein>
    <submittedName>
        <fullName evidence="2">Helix-turn-helix domain-containing protein</fullName>
    </submittedName>
</protein>
<evidence type="ECO:0000313" key="3">
    <source>
        <dbReference type="Proteomes" id="UP000678276"/>
    </source>
</evidence>
<dbReference type="PROSITE" id="PS50943">
    <property type="entry name" value="HTH_CROC1"/>
    <property type="match status" value="1"/>
</dbReference>
<feature type="domain" description="HTH cro/C1-type" evidence="1">
    <location>
        <begin position="6"/>
        <end position="37"/>
    </location>
</feature>
<organism evidence="2 3">
    <name type="scientific">Jiella mangrovi</name>
    <dbReference type="NCBI Taxonomy" id="2821407"/>
    <lineage>
        <taxon>Bacteria</taxon>
        <taxon>Pseudomonadati</taxon>
        <taxon>Pseudomonadota</taxon>
        <taxon>Alphaproteobacteria</taxon>
        <taxon>Hyphomicrobiales</taxon>
        <taxon>Aurantimonadaceae</taxon>
        <taxon>Jiella</taxon>
    </lineage>
</organism>
<keyword evidence="3" id="KW-1185">Reference proteome</keyword>
<dbReference type="InterPro" id="IPR001387">
    <property type="entry name" value="Cro/C1-type_HTH"/>
</dbReference>
<dbReference type="SUPFAM" id="SSF47413">
    <property type="entry name" value="lambda repressor-like DNA-binding domains"/>
    <property type="match status" value="1"/>
</dbReference>
<dbReference type="Pfam" id="PF01381">
    <property type="entry name" value="HTH_3"/>
    <property type="match status" value="1"/>
</dbReference>
<comment type="caution">
    <text evidence="2">The sequence shown here is derived from an EMBL/GenBank/DDBJ whole genome shotgun (WGS) entry which is preliminary data.</text>
</comment>
<evidence type="ECO:0000259" key="1">
    <source>
        <dbReference type="PROSITE" id="PS50943"/>
    </source>
</evidence>
<reference evidence="2 3" key="1">
    <citation type="submission" date="2021-04" db="EMBL/GenBank/DDBJ databases">
        <title>Whole genome sequence of Jiella sp. KSK16Y-1.</title>
        <authorList>
            <person name="Tuo L."/>
        </authorList>
    </citation>
    <scope>NUCLEOTIDE SEQUENCE [LARGE SCALE GENOMIC DNA]</scope>
    <source>
        <strain evidence="2 3">KSK16Y-1</strain>
    </source>
</reference>
<dbReference type="Gene3D" id="1.10.260.40">
    <property type="entry name" value="lambda repressor-like DNA-binding domains"/>
    <property type="match status" value="1"/>
</dbReference>
<dbReference type="InterPro" id="IPR010982">
    <property type="entry name" value="Lambda_DNA-bd_dom_sf"/>
</dbReference>
<dbReference type="CDD" id="cd00093">
    <property type="entry name" value="HTH_XRE"/>
    <property type="match status" value="1"/>
</dbReference>
<proteinExistence type="predicted"/>
<dbReference type="EMBL" id="JAGJCF010000001">
    <property type="protein sequence ID" value="MBP0614299.1"/>
    <property type="molecule type" value="Genomic_DNA"/>
</dbReference>
<accession>A0ABS4BE07</accession>
<dbReference type="RefSeq" id="WP_209592712.1">
    <property type="nucleotide sequence ID" value="NZ_JAGJCF010000001.1"/>
</dbReference>
<name>A0ABS4BE07_9HYPH</name>
<sequence>MTPTEFRQARRQLGLSASQLGEILNTDPRTIRRWEQDDETRPPNPVAVRVMRWMLEGFRPPEWPV</sequence>
<gene>
    <name evidence="2" type="ORF">J6595_01690</name>
</gene>